<evidence type="ECO:0000313" key="2">
    <source>
        <dbReference type="EMBL" id="CAB1444295.1"/>
    </source>
</evidence>
<dbReference type="AlphaFoldDB" id="A0A9N7V7Q3"/>
<dbReference type="EMBL" id="CADEAL010003334">
    <property type="protein sequence ID" value="CAB1444295.1"/>
    <property type="molecule type" value="Genomic_DNA"/>
</dbReference>
<proteinExistence type="predicted"/>
<evidence type="ECO:0000256" key="1">
    <source>
        <dbReference type="SAM" id="MobiDB-lite"/>
    </source>
</evidence>
<name>A0A9N7V7Q3_PLEPL</name>
<feature type="region of interest" description="Disordered" evidence="1">
    <location>
        <begin position="89"/>
        <end position="108"/>
    </location>
</feature>
<keyword evidence="3" id="KW-1185">Reference proteome</keyword>
<evidence type="ECO:0000313" key="3">
    <source>
        <dbReference type="Proteomes" id="UP001153269"/>
    </source>
</evidence>
<reference evidence="2" key="1">
    <citation type="submission" date="2020-03" db="EMBL/GenBank/DDBJ databases">
        <authorList>
            <person name="Weist P."/>
        </authorList>
    </citation>
    <scope>NUCLEOTIDE SEQUENCE</scope>
</reference>
<protein>
    <submittedName>
        <fullName evidence="2">Uncharacterized protein</fullName>
    </submittedName>
</protein>
<comment type="caution">
    <text evidence="2">The sequence shown here is derived from an EMBL/GenBank/DDBJ whole genome shotgun (WGS) entry which is preliminary data.</text>
</comment>
<sequence>MFYESAHTQGDTPRDRPAEELCQVTVSGGWFRSASEVLSTEKKSSENIEMFPSTVLFRVLPAVLPPHIGTRPQGFWGPGGTSWVQKSLRGTGHSVRTRDTDESGGYVF</sequence>
<organism evidence="2 3">
    <name type="scientific">Pleuronectes platessa</name>
    <name type="common">European plaice</name>
    <dbReference type="NCBI Taxonomy" id="8262"/>
    <lineage>
        <taxon>Eukaryota</taxon>
        <taxon>Metazoa</taxon>
        <taxon>Chordata</taxon>
        <taxon>Craniata</taxon>
        <taxon>Vertebrata</taxon>
        <taxon>Euteleostomi</taxon>
        <taxon>Actinopterygii</taxon>
        <taxon>Neopterygii</taxon>
        <taxon>Teleostei</taxon>
        <taxon>Neoteleostei</taxon>
        <taxon>Acanthomorphata</taxon>
        <taxon>Carangaria</taxon>
        <taxon>Pleuronectiformes</taxon>
        <taxon>Pleuronectoidei</taxon>
        <taxon>Pleuronectidae</taxon>
        <taxon>Pleuronectes</taxon>
    </lineage>
</organism>
<dbReference type="Proteomes" id="UP001153269">
    <property type="component" value="Unassembled WGS sequence"/>
</dbReference>
<gene>
    <name evidence="2" type="ORF">PLEPLA_LOCUS32011</name>
</gene>
<accession>A0A9N7V7Q3</accession>